<keyword evidence="15" id="KW-1185">Reference proteome</keyword>
<dbReference type="Pfam" id="PF00664">
    <property type="entry name" value="ABC_membrane"/>
    <property type="match status" value="2"/>
</dbReference>
<accession>A0A814QPP0</accession>
<gene>
    <name evidence="13" type="ORF">JXQ802_LOCUS48141</name>
    <name evidence="12" type="ORF">PYM288_LOCUS20813</name>
</gene>
<organism evidence="12 14">
    <name type="scientific">Rotaria sordida</name>
    <dbReference type="NCBI Taxonomy" id="392033"/>
    <lineage>
        <taxon>Eukaryota</taxon>
        <taxon>Metazoa</taxon>
        <taxon>Spiralia</taxon>
        <taxon>Gnathifera</taxon>
        <taxon>Rotifera</taxon>
        <taxon>Eurotatoria</taxon>
        <taxon>Bdelloidea</taxon>
        <taxon>Philodinida</taxon>
        <taxon>Philodinidae</taxon>
        <taxon>Rotaria</taxon>
    </lineage>
</organism>
<dbReference type="EMBL" id="CAJNOH010000785">
    <property type="protein sequence ID" value="CAF1123167.1"/>
    <property type="molecule type" value="Genomic_DNA"/>
</dbReference>
<name>A0A814QPP0_9BILA</name>
<dbReference type="InterPro" id="IPR003439">
    <property type="entry name" value="ABC_transporter-like_ATP-bd"/>
</dbReference>
<evidence type="ECO:0000313" key="12">
    <source>
        <dbReference type="EMBL" id="CAF1123167.1"/>
    </source>
</evidence>
<evidence type="ECO:0000256" key="4">
    <source>
        <dbReference type="ARBA" id="ARBA00022692"/>
    </source>
</evidence>
<comment type="similarity">
    <text evidence="2">Belongs to the ABC transporter superfamily. ABCB family. Multidrug resistance exporter (TC 3.A.1.201) subfamily.</text>
</comment>
<dbReference type="Pfam" id="PF00005">
    <property type="entry name" value="ABC_tran"/>
    <property type="match status" value="1"/>
</dbReference>
<evidence type="ECO:0000256" key="6">
    <source>
        <dbReference type="ARBA" id="ARBA00022840"/>
    </source>
</evidence>
<protein>
    <submittedName>
        <fullName evidence="12">Uncharacterized protein</fullName>
    </submittedName>
</protein>
<proteinExistence type="inferred from homology"/>
<dbReference type="FunFam" id="3.40.50.300:FF:000205">
    <property type="entry name" value="ABC transporter B family member 4"/>
    <property type="match status" value="1"/>
</dbReference>
<evidence type="ECO:0000256" key="7">
    <source>
        <dbReference type="ARBA" id="ARBA00022989"/>
    </source>
</evidence>
<dbReference type="EMBL" id="CAJNOL010005082">
    <property type="protein sequence ID" value="CAF1599601.1"/>
    <property type="molecule type" value="Genomic_DNA"/>
</dbReference>
<dbReference type="PROSITE" id="PS50893">
    <property type="entry name" value="ABC_TRANSPORTER_2"/>
    <property type="match status" value="1"/>
</dbReference>
<dbReference type="GO" id="GO:0015421">
    <property type="term" value="F:ABC-type oligopeptide transporter activity"/>
    <property type="evidence" value="ECO:0007669"/>
    <property type="project" value="TreeGrafter"/>
</dbReference>
<dbReference type="InterPro" id="IPR036640">
    <property type="entry name" value="ABC1_TM_sf"/>
</dbReference>
<dbReference type="GO" id="GO:0005743">
    <property type="term" value="C:mitochondrial inner membrane"/>
    <property type="evidence" value="ECO:0007669"/>
    <property type="project" value="TreeGrafter"/>
</dbReference>
<dbReference type="Gene3D" id="1.20.1560.10">
    <property type="entry name" value="ABC transporter type 1, transmembrane domain"/>
    <property type="match status" value="2"/>
</dbReference>
<feature type="transmembrane region" description="Helical" evidence="9">
    <location>
        <begin position="150"/>
        <end position="169"/>
    </location>
</feature>
<evidence type="ECO:0000256" key="9">
    <source>
        <dbReference type="SAM" id="Phobius"/>
    </source>
</evidence>
<dbReference type="CDD" id="cd18577">
    <property type="entry name" value="ABC_6TM_Pgp_ABCB1_D1_like"/>
    <property type="match status" value="1"/>
</dbReference>
<feature type="domain" description="ABC transporter" evidence="10">
    <location>
        <begin position="243"/>
        <end position="479"/>
    </location>
</feature>
<sequence>MHTTGELNLQLTDNIHKIRDGIDDKLGSVVELISTCTGALIIGWKLTLVVLSCSPIIIASFIVASKITTRLTMNEINAYGKSAAVAEEVISSVRTVLSYNGQEHEIQRYERYLDDAKKSGIKRHTVNGINVAICYLLIYWVYALGIPSDAFYPCIFVSLFSTQGFWYGAQLIWKENYTIGNVYTVFMTVVIGIFRIQRATSFVQALSRARAAAYIVWKIIDEPSNINNYLETGLEKDDLIGDIHFSNIHFSYPSRPDIPILKGLSFDVKRGQTVALVGLSGSGKSTCIQLLQRFYDPSSGSILIDGKQINEYNLKWLRQHIGVVSQEPVLFHTTIRQNILLGSDSATDEEMYQAAKMANAHAFIMTLPDKYETKIGERGATLSGGQKQRIAIARALIRDPKILLLDEATSALDNESEKIVQEALDRAAQSRTTLVIAHRLSTIRYADKIIVMQQGEIVEEGNHESLMQIKSVYYGLVQQQSLRQAEEEEEEEEEFEQKKAAEMFLFDQTSSDYFDIRRNHGSTIVSISPSIFSLLYRNRNYTVSEEDNESYLFACSGEILTKRLRSKAFRAILRQESAYFDQAQHSTGALCTRLATEASAVQGASGVHFGIIFQSLLSMISGIFLGFAFSWQLTLLIMAFLPFLLLGSISRIRLTARFERKDNKILENAGKV</sequence>
<keyword evidence="5" id="KW-0547">Nucleotide-binding</keyword>
<dbReference type="Proteomes" id="UP000663854">
    <property type="component" value="Unassembled WGS sequence"/>
</dbReference>
<evidence type="ECO:0000313" key="15">
    <source>
        <dbReference type="Proteomes" id="UP000663870"/>
    </source>
</evidence>
<dbReference type="PROSITE" id="PS00211">
    <property type="entry name" value="ABC_TRANSPORTER_1"/>
    <property type="match status" value="1"/>
</dbReference>
<feature type="transmembrane region" description="Helical" evidence="9">
    <location>
        <begin position="42"/>
        <end position="64"/>
    </location>
</feature>
<keyword evidence="8 9" id="KW-0472">Membrane</keyword>
<evidence type="ECO:0000256" key="1">
    <source>
        <dbReference type="ARBA" id="ARBA00004141"/>
    </source>
</evidence>
<evidence type="ECO:0000259" key="11">
    <source>
        <dbReference type="PROSITE" id="PS50929"/>
    </source>
</evidence>
<dbReference type="CDD" id="cd03249">
    <property type="entry name" value="ABC_MTABC3_MDL1_MDL2"/>
    <property type="match status" value="1"/>
</dbReference>
<keyword evidence="4 9" id="KW-0812">Transmembrane</keyword>
<dbReference type="InterPro" id="IPR039421">
    <property type="entry name" value="Type_1_exporter"/>
</dbReference>
<dbReference type="SUPFAM" id="SSF90123">
    <property type="entry name" value="ABC transporter transmembrane region"/>
    <property type="match status" value="2"/>
</dbReference>
<dbReference type="PANTHER" id="PTHR43394">
    <property type="entry name" value="ATP-DEPENDENT PERMEASE MDL1, MITOCHONDRIAL"/>
    <property type="match status" value="1"/>
</dbReference>
<dbReference type="GO" id="GO:0016887">
    <property type="term" value="F:ATP hydrolysis activity"/>
    <property type="evidence" value="ECO:0007669"/>
    <property type="project" value="InterPro"/>
</dbReference>
<dbReference type="InterPro" id="IPR017871">
    <property type="entry name" value="ABC_transporter-like_CS"/>
</dbReference>
<evidence type="ECO:0000256" key="8">
    <source>
        <dbReference type="ARBA" id="ARBA00023136"/>
    </source>
</evidence>
<keyword evidence="7 9" id="KW-1133">Transmembrane helix</keyword>
<dbReference type="InterPro" id="IPR027417">
    <property type="entry name" value="P-loop_NTPase"/>
</dbReference>
<dbReference type="InterPro" id="IPR003593">
    <property type="entry name" value="AAA+_ATPase"/>
</dbReference>
<dbReference type="PANTHER" id="PTHR43394:SF27">
    <property type="entry name" value="ATP-DEPENDENT TRANSLOCASE ABCB1-LIKE"/>
    <property type="match status" value="1"/>
</dbReference>
<dbReference type="GO" id="GO:0090374">
    <property type="term" value="P:oligopeptide export from mitochondrion"/>
    <property type="evidence" value="ECO:0007669"/>
    <property type="project" value="TreeGrafter"/>
</dbReference>
<reference evidence="12" key="1">
    <citation type="submission" date="2021-02" db="EMBL/GenBank/DDBJ databases">
        <authorList>
            <person name="Nowell W R."/>
        </authorList>
    </citation>
    <scope>NUCLEOTIDE SEQUENCE</scope>
</reference>
<dbReference type="Gene3D" id="3.40.50.300">
    <property type="entry name" value="P-loop containing nucleotide triphosphate hydrolases"/>
    <property type="match status" value="1"/>
</dbReference>
<evidence type="ECO:0000256" key="5">
    <source>
        <dbReference type="ARBA" id="ARBA00022741"/>
    </source>
</evidence>
<feature type="domain" description="ABC transmembrane type-1" evidence="11">
    <location>
        <begin position="1"/>
        <end position="208"/>
    </location>
</feature>
<comment type="subcellular location">
    <subcellularLocation>
        <location evidence="1">Membrane</location>
        <topology evidence="1">Multi-pass membrane protein</topology>
    </subcellularLocation>
</comment>
<dbReference type="Proteomes" id="UP000663870">
    <property type="component" value="Unassembled WGS sequence"/>
</dbReference>
<dbReference type="GO" id="GO:0005524">
    <property type="term" value="F:ATP binding"/>
    <property type="evidence" value="ECO:0007669"/>
    <property type="project" value="UniProtKB-KW"/>
</dbReference>
<feature type="domain" description="ABC transmembrane type-1" evidence="11">
    <location>
        <begin position="551"/>
        <end position="672"/>
    </location>
</feature>
<dbReference type="SUPFAM" id="SSF52540">
    <property type="entry name" value="P-loop containing nucleoside triphosphate hydrolases"/>
    <property type="match status" value="1"/>
</dbReference>
<evidence type="ECO:0000259" key="10">
    <source>
        <dbReference type="PROSITE" id="PS50893"/>
    </source>
</evidence>
<comment type="caution">
    <text evidence="12">The sequence shown here is derived from an EMBL/GenBank/DDBJ whole genome shotgun (WGS) entry which is preliminary data.</text>
</comment>
<evidence type="ECO:0000313" key="13">
    <source>
        <dbReference type="EMBL" id="CAF1599601.1"/>
    </source>
</evidence>
<evidence type="ECO:0000256" key="3">
    <source>
        <dbReference type="ARBA" id="ARBA00022448"/>
    </source>
</evidence>
<keyword evidence="6" id="KW-0067">ATP-binding</keyword>
<dbReference type="SMART" id="SM00382">
    <property type="entry name" value="AAA"/>
    <property type="match status" value="1"/>
</dbReference>
<evidence type="ECO:0000256" key="2">
    <source>
        <dbReference type="ARBA" id="ARBA00007577"/>
    </source>
</evidence>
<dbReference type="InterPro" id="IPR011527">
    <property type="entry name" value="ABC1_TM_dom"/>
</dbReference>
<evidence type="ECO:0000313" key="14">
    <source>
        <dbReference type="Proteomes" id="UP000663854"/>
    </source>
</evidence>
<dbReference type="PROSITE" id="PS50929">
    <property type="entry name" value="ABC_TM1F"/>
    <property type="match status" value="2"/>
</dbReference>
<dbReference type="AlphaFoldDB" id="A0A814QPP0"/>
<feature type="transmembrane region" description="Helical" evidence="9">
    <location>
        <begin position="635"/>
        <end position="654"/>
    </location>
</feature>
<feature type="transmembrane region" description="Helical" evidence="9">
    <location>
        <begin position="126"/>
        <end position="144"/>
    </location>
</feature>
<keyword evidence="3" id="KW-0813">Transport</keyword>